<proteinExistence type="predicted"/>
<sequence>MKKSTKIRLSFLVLVGLSLGFLAEVFLTIFDNWISRIIKSSTIDVFFSICGIAICGVVFLFSYLGIVKSDEKWPIRGYFTSFVFYDVMVILGGMLGKFILQLFIN</sequence>
<keyword evidence="1" id="KW-0472">Membrane</keyword>
<keyword evidence="1" id="KW-0812">Transmembrane</keyword>
<evidence type="ECO:0000313" key="3">
    <source>
        <dbReference type="Proteomes" id="UP000037749"/>
    </source>
</evidence>
<feature type="transmembrane region" description="Helical" evidence="1">
    <location>
        <begin position="43"/>
        <end position="66"/>
    </location>
</feature>
<keyword evidence="1" id="KW-1133">Transmembrane helix</keyword>
<accession>A0A0M9DEE4</accession>
<evidence type="ECO:0000256" key="1">
    <source>
        <dbReference type="SAM" id="Phobius"/>
    </source>
</evidence>
<comment type="caution">
    <text evidence="2">The sequence shown here is derived from an EMBL/GenBank/DDBJ whole genome shotgun (WGS) entry which is preliminary data.</text>
</comment>
<dbReference type="EMBL" id="JXCZ01000047">
    <property type="protein sequence ID" value="KOY77716.1"/>
    <property type="molecule type" value="Genomic_DNA"/>
</dbReference>
<reference evidence="2 3" key="1">
    <citation type="journal article" date="2015" name="Genome Biol. Evol.">
        <title>Functionally Structured Genomes in Lactobacillus kunkeei Colonizing the Honey Crop and Food Products of Honeybees and Stingless Bees.</title>
        <authorList>
            <person name="Tamarit D."/>
            <person name="Ellegaard K.M."/>
            <person name="Wikander J."/>
            <person name="Olofsson T."/>
            <person name="Vasquez A."/>
            <person name="Andersson S.G."/>
        </authorList>
    </citation>
    <scope>NUCLEOTIDE SEQUENCE [LARGE SCALE GENOMIC DNA]</scope>
    <source>
        <strain evidence="2 3">LAla</strain>
    </source>
</reference>
<gene>
    <name evidence="2" type="ORF">RZ72_03750</name>
</gene>
<feature type="transmembrane region" description="Helical" evidence="1">
    <location>
        <begin position="78"/>
        <end position="104"/>
    </location>
</feature>
<protein>
    <submittedName>
        <fullName evidence="2">Uncharacterized protein</fullName>
    </submittedName>
</protein>
<dbReference type="AlphaFoldDB" id="A0A0M9DEE4"/>
<dbReference type="RefSeq" id="WP_053797074.1">
    <property type="nucleotide sequence ID" value="NZ_JXCZ01000047.1"/>
</dbReference>
<dbReference type="PATRIC" id="fig|148814.9.peg.1396"/>
<evidence type="ECO:0000313" key="2">
    <source>
        <dbReference type="EMBL" id="KOY77716.1"/>
    </source>
</evidence>
<organism evidence="2 3">
    <name type="scientific">Apilactobacillus kunkeei</name>
    <dbReference type="NCBI Taxonomy" id="148814"/>
    <lineage>
        <taxon>Bacteria</taxon>
        <taxon>Bacillati</taxon>
        <taxon>Bacillota</taxon>
        <taxon>Bacilli</taxon>
        <taxon>Lactobacillales</taxon>
        <taxon>Lactobacillaceae</taxon>
        <taxon>Apilactobacillus</taxon>
    </lineage>
</organism>
<dbReference type="Proteomes" id="UP000037749">
    <property type="component" value="Unassembled WGS sequence"/>
</dbReference>
<name>A0A0M9DEE4_9LACO</name>